<evidence type="ECO:0000313" key="2">
    <source>
        <dbReference type="EMBL" id="TIA29061.1"/>
    </source>
</evidence>
<dbReference type="AlphaFoldDB" id="A0A4T0B5H2"/>
<proteinExistence type="predicted"/>
<organism evidence="2 3">
    <name type="scientific">Aureobasidium pullulans</name>
    <name type="common">Black yeast</name>
    <name type="synonym">Pullularia pullulans</name>
    <dbReference type="NCBI Taxonomy" id="5580"/>
    <lineage>
        <taxon>Eukaryota</taxon>
        <taxon>Fungi</taxon>
        <taxon>Dikarya</taxon>
        <taxon>Ascomycota</taxon>
        <taxon>Pezizomycotina</taxon>
        <taxon>Dothideomycetes</taxon>
        <taxon>Dothideomycetidae</taxon>
        <taxon>Dothideales</taxon>
        <taxon>Saccotheciaceae</taxon>
        <taxon>Aureobasidium</taxon>
    </lineage>
</organism>
<dbReference type="Proteomes" id="UP000308724">
    <property type="component" value="Unassembled WGS sequence"/>
</dbReference>
<comment type="caution">
    <text evidence="2">The sequence shown here is derived from an EMBL/GenBank/DDBJ whole genome shotgun (WGS) entry which is preliminary data.</text>
</comment>
<feature type="compositionally biased region" description="Polar residues" evidence="1">
    <location>
        <begin position="111"/>
        <end position="130"/>
    </location>
</feature>
<accession>A0A4T0B5H2</accession>
<feature type="compositionally biased region" description="Polar residues" evidence="1">
    <location>
        <begin position="218"/>
        <end position="245"/>
    </location>
</feature>
<sequence length="291" mass="29750">MLDLQTNSSCPYVNSEAQTFTTVFGADTSEGVATLTFQCSGQVYCMSINVVKSNDTDSQTWIQSICADPTDSARESLNAAGTIQTSGVSDRPMHEGSIVTSTSTLSSPSSALQDISSMTTASLSGSTGFSTIRGASGSRNGTNATSLDTPGGGQSSSQSRSAVSVEINFTTTTTGVAVLSNTPYSSTSQAATASPEGTNDVVPALTTGLLSGVHTMLPTGTNQSNGNPETSIKTPNQTSEDSQPVESEYAEKPTMLPVTGQALANGTTMELPTQAAGQDPSTCACFPLPTF</sequence>
<protein>
    <submittedName>
        <fullName evidence="2">Uncharacterized protein</fullName>
    </submittedName>
</protein>
<gene>
    <name evidence="2" type="ORF">D6C78_10428</name>
</gene>
<dbReference type="EMBL" id="QZBZ01000491">
    <property type="protein sequence ID" value="TIA29061.1"/>
    <property type="molecule type" value="Genomic_DNA"/>
</dbReference>
<feature type="compositionally biased region" description="Low complexity" evidence="1">
    <location>
        <begin position="97"/>
        <end position="110"/>
    </location>
</feature>
<name>A0A4T0B5H2_AURPU</name>
<feature type="compositionally biased region" description="Polar residues" evidence="1">
    <location>
        <begin position="137"/>
        <end position="148"/>
    </location>
</feature>
<evidence type="ECO:0000256" key="1">
    <source>
        <dbReference type="SAM" id="MobiDB-lite"/>
    </source>
</evidence>
<evidence type="ECO:0000313" key="3">
    <source>
        <dbReference type="Proteomes" id="UP000308724"/>
    </source>
</evidence>
<reference evidence="2 3" key="1">
    <citation type="submission" date="2018-10" db="EMBL/GenBank/DDBJ databases">
        <title>Fifty Aureobasidium pullulans genomes reveal a recombining polyextremotolerant generalist.</title>
        <authorList>
            <person name="Gostincar C."/>
            <person name="Turk M."/>
            <person name="Zajc J."/>
            <person name="Gunde-Cimerman N."/>
        </authorList>
    </citation>
    <scope>NUCLEOTIDE SEQUENCE [LARGE SCALE GENOMIC DNA]</scope>
    <source>
        <strain evidence="2 3">EXF-1645</strain>
    </source>
</reference>
<feature type="region of interest" description="Disordered" evidence="1">
    <location>
        <begin position="82"/>
        <end position="162"/>
    </location>
</feature>
<feature type="region of interest" description="Disordered" evidence="1">
    <location>
        <begin position="216"/>
        <end position="252"/>
    </location>
</feature>